<keyword evidence="8" id="KW-0378">Hydrolase</keyword>
<dbReference type="CDD" id="cd03405">
    <property type="entry name" value="SPFH_HflC"/>
    <property type="match status" value="1"/>
</dbReference>
<protein>
    <recommendedName>
        <fullName evidence="6">Protein HflC</fullName>
    </recommendedName>
</protein>
<feature type="domain" description="Band 7" evidence="7">
    <location>
        <begin position="17"/>
        <end position="181"/>
    </location>
</feature>
<dbReference type="InterPro" id="IPR010200">
    <property type="entry name" value="HflC"/>
</dbReference>
<comment type="function">
    <text evidence="6">HflC and HflK could regulate a protease.</text>
</comment>
<dbReference type="Proteomes" id="UP000321638">
    <property type="component" value="Unassembled WGS sequence"/>
</dbReference>
<gene>
    <name evidence="8" type="primary">hflC</name>
    <name evidence="8" type="ORF">FHP25_08835</name>
</gene>
<evidence type="ECO:0000256" key="3">
    <source>
        <dbReference type="ARBA" id="ARBA00022692"/>
    </source>
</evidence>
<dbReference type="Gene3D" id="3.30.479.30">
    <property type="entry name" value="Band 7 domain"/>
    <property type="match status" value="1"/>
</dbReference>
<comment type="caution">
    <text evidence="8">The sequence shown here is derived from an EMBL/GenBank/DDBJ whole genome shotgun (WGS) entry which is preliminary data.</text>
</comment>
<keyword evidence="4" id="KW-1133">Transmembrane helix</keyword>
<dbReference type="InterPro" id="IPR036013">
    <property type="entry name" value="Band_7/SPFH_dom_sf"/>
</dbReference>
<dbReference type="Pfam" id="PF01145">
    <property type="entry name" value="Band_7"/>
    <property type="match status" value="1"/>
</dbReference>
<dbReference type="SMART" id="SM00244">
    <property type="entry name" value="PHB"/>
    <property type="match status" value="1"/>
</dbReference>
<dbReference type="GO" id="GO:0008233">
    <property type="term" value="F:peptidase activity"/>
    <property type="evidence" value="ECO:0007669"/>
    <property type="project" value="UniProtKB-KW"/>
</dbReference>
<keyword evidence="5" id="KW-0472">Membrane</keyword>
<dbReference type="PANTHER" id="PTHR42911:SF1">
    <property type="entry name" value="MODULATOR OF FTSH PROTEASE HFLC"/>
    <property type="match status" value="1"/>
</dbReference>
<dbReference type="PANTHER" id="PTHR42911">
    <property type="entry name" value="MODULATOR OF FTSH PROTEASE HFLC"/>
    <property type="match status" value="1"/>
</dbReference>
<comment type="subcellular location">
    <subcellularLocation>
        <location evidence="1">Membrane</location>
        <topology evidence="1">Single-pass membrane protein</topology>
    </subcellularLocation>
</comment>
<evidence type="ECO:0000256" key="1">
    <source>
        <dbReference type="ARBA" id="ARBA00004167"/>
    </source>
</evidence>
<reference evidence="8 9" key="1">
    <citation type="submission" date="2019-06" db="EMBL/GenBank/DDBJ databases">
        <title>New taxonomy in bacterial strain CC-CFT640, isolated from vineyard.</title>
        <authorList>
            <person name="Lin S.-Y."/>
            <person name="Tsai C.-F."/>
            <person name="Young C.-C."/>
        </authorList>
    </citation>
    <scope>NUCLEOTIDE SEQUENCE [LARGE SCALE GENOMIC DNA]</scope>
    <source>
        <strain evidence="8 9">CC-CFT640</strain>
    </source>
</reference>
<dbReference type="EMBL" id="VDUZ01000008">
    <property type="protein sequence ID" value="TXL77709.1"/>
    <property type="molecule type" value="Genomic_DNA"/>
</dbReference>
<dbReference type="InterPro" id="IPR001107">
    <property type="entry name" value="Band_7"/>
</dbReference>
<keyword evidence="9" id="KW-1185">Reference proteome</keyword>
<name>A0A5C8PQX0_9HYPH</name>
<evidence type="ECO:0000256" key="6">
    <source>
        <dbReference type="PIRNR" id="PIRNR005651"/>
    </source>
</evidence>
<dbReference type="AlphaFoldDB" id="A0A5C8PQX0"/>
<evidence type="ECO:0000256" key="4">
    <source>
        <dbReference type="ARBA" id="ARBA00022989"/>
    </source>
</evidence>
<proteinExistence type="inferred from homology"/>
<organism evidence="8 9">
    <name type="scientific">Vineibacter terrae</name>
    <dbReference type="NCBI Taxonomy" id="2586908"/>
    <lineage>
        <taxon>Bacteria</taxon>
        <taxon>Pseudomonadati</taxon>
        <taxon>Pseudomonadota</taxon>
        <taxon>Alphaproteobacteria</taxon>
        <taxon>Hyphomicrobiales</taxon>
        <taxon>Vineibacter</taxon>
    </lineage>
</organism>
<accession>A0A5C8PQX0</accession>
<keyword evidence="3" id="KW-0812">Transmembrane</keyword>
<evidence type="ECO:0000256" key="2">
    <source>
        <dbReference type="ARBA" id="ARBA00007862"/>
    </source>
</evidence>
<dbReference type="SUPFAM" id="SSF117892">
    <property type="entry name" value="Band 7/SPFH domain"/>
    <property type="match status" value="1"/>
</dbReference>
<keyword evidence="8" id="KW-0645">Protease</keyword>
<evidence type="ECO:0000313" key="9">
    <source>
        <dbReference type="Proteomes" id="UP000321638"/>
    </source>
</evidence>
<dbReference type="GO" id="GO:0006508">
    <property type="term" value="P:proteolysis"/>
    <property type="evidence" value="ECO:0007669"/>
    <property type="project" value="UniProtKB-KW"/>
</dbReference>
<dbReference type="PIRSF" id="PIRSF005651">
    <property type="entry name" value="HflC"/>
    <property type="match status" value="1"/>
</dbReference>
<dbReference type="GO" id="GO:0016020">
    <property type="term" value="C:membrane"/>
    <property type="evidence" value="ECO:0007669"/>
    <property type="project" value="UniProtKB-SubCell"/>
</dbReference>
<evidence type="ECO:0000259" key="7">
    <source>
        <dbReference type="SMART" id="SM00244"/>
    </source>
</evidence>
<sequence>MIGAAVALVVLALLVQMSFFVIDPTRQALVTAFGAVKGKPRTEPGLYFKWPWEDVVRIDKRLLHIEAEEFELIAGDQKRLVVDAFARYLIVDPLKYYQATSNNEATFRSQLGNLINGNIRRELGTVPLQAVLSERREQLMRDITAFVQKPALDEYGVRIVDVRIKRADLPRENSEAVYNRMRTQREQEARQLRAEGDEESQRIKAGADRERVVLLSEARKKSETLRGEGDAQAIKIYADAFGRDPQFFAFYRSMEAYRQALGSAGTTMVLSPDSDFFRYFGNIGGQLPQAAPK</sequence>
<dbReference type="NCBIfam" id="TIGR01932">
    <property type="entry name" value="hflC"/>
    <property type="match status" value="1"/>
</dbReference>
<comment type="similarity">
    <text evidence="2 6">Belongs to the band 7/mec-2 family. HflC subfamily.</text>
</comment>
<evidence type="ECO:0000313" key="8">
    <source>
        <dbReference type="EMBL" id="TXL77709.1"/>
    </source>
</evidence>
<evidence type="ECO:0000256" key="5">
    <source>
        <dbReference type="ARBA" id="ARBA00023136"/>
    </source>
</evidence>
<dbReference type="OrthoDB" id="9812991at2"/>